<evidence type="ECO:0000313" key="1">
    <source>
        <dbReference type="EMBL" id="GME78052.1"/>
    </source>
</evidence>
<organism evidence="1 2">
    <name type="scientific">Ambrosiozyma monospora</name>
    <name type="common">Yeast</name>
    <name type="synonym">Endomycopsis monosporus</name>
    <dbReference type="NCBI Taxonomy" id="43982"/>
    <lineage>
        <taxon>Eukaryota</taxon>
        <taxon>Fungi</taxon>
        <taxon>Dikarya</taxon>
        <taxon>Ascomycota</taxon>
        <taxon>Saccharomycotina</taxon>
        <taxon>Pichiomycetes</taxon>
        <taxon>Pichiales</taxon>
        <taxon>Pichiaceae</taxon>
        <taxon>Ambrosiozyma</taxon>
    </lineage>
</organism>
<evidence type="ECO:0000313" key="2">
    <source>
        <dbReference type="Proteomes" id="UP001165064"/>
    </source>
</evidence>
<protein>
    <submittedName>
        <fullName evidence="1">Unnamed protein product</fullName>
    </submittedName>
</protein>
<proteinExistence type="predicted"/>
<keyword evidence="2" id="KW-1185">Reference proteome</keyword>
<dbReference type="Proteomes" id="UP001165064">
    <property type="component" value="Unassembled WGS sequence"/>
</dbReference>
<dbReference type="EMBL" id="BSXS01002044">
    <property type="protein sequence ID" value="GME78052.1"/>
    <property type="molecule type" value="Genomic_DNA"/>
</dbReference>
<gene>
    <name evidence="1" type="ORF">Amon02_000328100</name>
</gene>
<sequence>MNDRVPGEDVTGYPFCIANGTELVVGETYWITWDPTYWGGNDITQVQLQTIVYPPEDNDEALFTSEYVNNNNGYYAWTIKSSYKKNEGYFWLNITPLVTSTSDAEHTGTKSGPLLRIVDNVNAGTKAITRVPSDNGVNDNSSSSSSGSNDNVKKIVPAVVVPVVVVGALLCGILFYFKKMRKQGDGSRGFFSTIRLGGDRSANEEGVNTRTTRAERIAAATDAASVNTDDLRSEYSRQNGNVSKDDLHTIQTATTGNSANPFK</sequence>
<name>A0ACB5T0L4_AMBMO</name>
<comment type="caution">
    <text evidence="1">The sequence shown here is derived from an EMBL/GenBank/DDBJ whole genome shotgun (WGS) entry which is preliminary data.</text>
</comment>
<accession>A0ACB5T0L4</accession>
<reference evidence="1" key="1">
    <citation type="submission" date="2023-04" db="EMBL/GenBank/DDBJ databases">
        <title>Ambrosiozyma monospora NBRC 10751.</title>
        <authorList>
            <person name="Ichikawa N."/>
            <person name="Sato H."/>
            <person name="Tonouchi N."/>
        </authorList>
    </citation>
    <scope>NUCLEOTIDE SEQUENCE</scope>
    <source>
        <strain evidence="1">NBRC 10751</strain>
    </source>
</reference>